<dbReference type="Pfam" id="PF12900">
    <property type="entry name" value="Pyridox_ox_2"/>
    <property type="match status" value="1"/>
</dbReference>
<sequence>MAEFEKKPLNKVMRGPKRATYDKTKIYEILDSHFLCHVPYTFEGTAIVIPTAYGRKRDVVYIHGSMKNRMMLSLLNQSQVSFTVTHLDGLVLARSVFHHSMNYRSATVFGKPFLVANDADKMEALELIVDNMIPGRWKEAREPNQKELDATLVVGIEITDASAKIRDEGANDELADMDLDVWAGVLEIETNPGKVVKNADAKPELETPESVKGFRFVNHGVQG</sequence>
<reference evidence="2" key="1">
    <citation type="submission" date="2016-10" db="EMBL/GenBank/DDBJ databases">
        <authorList>
            <person name="Varghese N."/>
            <person name="Submissions S."/>
        </authorList>
    </citation>
    <scope>NUCLEOTIDE SEQUENCE [LARGE SCALE GENOMIC DNA]</scope>
    <source>
        <strain evidence="2">CGMCC 1.12402</strain>
    </source>
</reference>
<dbReference type="Proteomes" id="UP000199437">
    <property type="component" value="Unassembled WGS sequence"/>
</dbReference>
<organism evidence="1 2">
    <name type="scientific">Roseivirga pacifica</name>
    <dbReference type="NCBI Taxonomy" id="1267423"/>
    <lineage>
        <taxon>Bacteria</taxon>
        <taxon>Pseudomonadati</taxon>
        <taxon>Bacteroidota</taxon>
        <taxon>Cytophagia</taxon>
        <taxon>Cytophagales</taxon>
        <taxon>Roseivirgaceae</taxon>
        <taxon>Roseivirga</taxon>
    </lineage>
</organism>
<accession>A0A1I0P365</accession>
<evidence type="ECO:0000313" key="1">
    <source>
        <dbReference type="EMBL" id="SEW08462.1"/>
    </source>
</evidence>
<dbReference type="EMBL" id="FOIR01000001">
    <property type="protein sequence ID" value="SEW08462.1"/>
    <property type="molecule type" value="Genomic_DNA"/>
</dbReference>
<evidence type="ECO:0008006" key="3">
    <source>
        <dbReference type="Google" id="ProtNLM"/>
    </source>
</evidence>
<dbReference type="PANTHER" id="PTHR34071">
    <property type="entry name" value="5-NITROIMIDAZOLE ANTIBIOTICS RESISTANCE PROTEIN, NIMA-FAMILY-RELATED PROTEIN-RELATED"/>
    <property type="match status" value="1"/>
</dbReference>
<dbReference type="RefSeq" id="WP_090258040.1">
    <property type="nucleotide sequence ID" value="NZ_FOIR01000001.1"/>
</dbReference>
<protein>
    <recommendedName>
        <fullName evidence="3">Pyridoxamine 5'-phosphate oxidase family protein</fullName>
    </recommendedName>
</protein>
<dbReference type="SUPFAM" id="SSF50475">
    <property type="entry name" value="FMN-binding split barrel"/>
    <property type="match status" value="1"/>
</dbReference>
<gene>
    <name evidence="1" type="ORF">SAMN05216290_1672</name>
</gene>
<keyword evidence="2" id="KW-1185">Reference proteome</keyword>
<dbReference type="PANTHER" id="PTHR34071:SF2">
    <property type="entry name" value="FLAVIN-NUCLEOTIDE-BINDING PROTEIN"/>
    <property type="match status" value="1"/>
</dbReference>
<evidence type="ECO:0000313" key="2">
    <source>
        <dbReference type="Proteomes" id="UP000199437"/>
    </source>
</evidence>
<dbReference type="InterPro" id="IPR012349">
    <property type="entry name" value="Split_barrel_FMN-bd"/>
</dbReference>
<name>A0A1I0P365_9BACT</name>
<dbReference type="OrthoDB" id="116031at2"/>
<dbReference type="AlphaFoldDB" id="A0A1I0P365"/>
<proteinExistence type="predicted"/>
<dbReference type="STRING" id="1267423.SAMN05216290_1672"/>
<dbReference type="GeneID" id="99986396"/>
<dbReference type="InterPro" id="IPR024747">
    <property type="entry name" value="Pyridox_Oxase-rel"/>
</dbReference>
<dbReference type="Gene3D" id="2.30.110.10">
    <property type="entry name" value="Electron Transport, Fmn-binding Protein, Chain A"/>
    <property type="match status" value="1"/>
</dbReference>